<name>A0A133VJN9_9EURY</name>
<dbReference type="GO" id="GO:0017148">
    <property type="term" value="P:negative regulation of translation"/>
    <property type="evidence" value="ECO:0007669"/>
    <property type="project" value="TreeGrafter"/>
</dbReference>
<dbReference type="InterPro" id="IPR005823">
    <property type="entry name" value="Ribosomal_uL13_bac-type"/>
</dbReference>
<dbReference type="NCBIfam" id="TIGR01077">
    <property type="entry name" value="L13_A_E"/>
    <property type="match status" value="1"/>
</dbReference>
<dbReference type="CDD" id="cd00392">
    <property type="entry name" value="Ribosomal_L13"/>
    <property type="match status" value="1"/>
</dbReference>
<keyword evidence="3" id="KW-0687">Ribonucleoprotein</keyword>
<dbReference type="PIRSF" id="PIRSF002181">
    <property type="entry name" value="Ribosomal_L13"/>
    <property type="match status" value="1"/>
</dbReference>
<feature type="region of interest" description="Disordered" evidence="6">
    <location>
        <begin position="82"/>
        <end position="105"/>
    </location>
</feature>
<dbReference type="PANTHER" id="PTHR11545:SF3">
    <property type="entry name" value="LARGE RIBOSOMAL SUBUNIT PROTEIN UL13"/>
    <property type="match status" value="1"/>
</dbReference>
<evidence type="ECO:0000256" key="4">
    <source>
        <dbReference type="ARBA" id="ARBA00035499"/>
    </source>
</evidence>
<dbReference type="GO" id="GO:0003729">
    <property type="term" value="F:mRNA binding"/>
    <property type="evidence" value="ECO:0007669"/>
    <property type="project" value="TreeGrafter"/>
</dbReference>
<dbReference type="Gene3D" id="3.90.1180.10">
    <property type="entry name" value="Ribosomal protein L13"/>
    <property type="match status" value="1"/>
</dbReference>
<evidence type="ECO:0000256" key="1">
    <source>
        <dbReference type="ARBA" id="ARBA00006227"/>
    </source>
</evidence>
<protein>
    <recommendedName>
        <fullName evidence="4 5">50S ribosomal protein L13</fullName>
    </recommendedName>
</protein>
<accession>A0A133VJN9</accession>
<dbReference type="InterPro" id="IPR005755">
    <property type="entry name" value="Ribosomal_uL13_euk/arc"/>
</dbReference>
<sequence length="132" mass="14308">MIVDAEGQILGRLASKVAKSLLKGEEVKVVNCDGAIITGDPDKAVEEYLGRKGKGDPHHGPYQPESPEGILRRTVRGMLPMDKSKGENAYKNLKTFPGNPLDEEGETIAKGREDITTNYITLEELSKSIGGE</sequence>
<evidence type="ECO:0000256" key="5">
    <source>
        <dbReference type="NCBIfam" id="TIGR01077"/>
    </source>
</evidence>
<keyword evidence="2" id="KW-0689">Ribosomal protein</keyword>
<organism evidence="7 8">
    <name type="scientific">candidate division MSBL1 archaeon SCGC-AAA382A20</name>
    <dbReference type="NCBI Taxonomy" id="1698280"/>
    <lineage>
        <taxon>Archaea</taxon>
        <taxon>Methanobacteriati</taxon>
        <taxon>Methanobacteriota</taxon>
        <taxon>candidate division MSBL1</taxon>
    </lineage>
</organism>
<evidence type="ECO:0000256" key="3">
    <source>
        <dbReference type="ARBA" id="ARBA00023274"/>
    </source>
</evidence>
<dbReference type="PANTHER" id="PTHR11545">
    <property type="entry name" value="RIBOSOMAL PROTEIN L13"/>
    <property type="match status" value="1"/>
</dbReference>
<keyword evidence="8" id="KW-1185">Reference proteome</keyword>
<comment type="caution">
    <text evidence="7">The sequence shown here is derived from an EMBL/GenBank/DDBJ whole genome shotgun (WGS) entry which is preliminary data.</text>
</comment>
<dbReference type="InterPro" id="IPR036899">
    <property type="entry name" value="Ribosomal_uL13_sf"/>
</dbReference>
<reference evidence="7 8" key="1">
    <citation type="journal article" date="2016" name="Sci. Rep.">
        <title>Metabolic traits of an uncultured archaeal lineage -MSBL1- from brine pools of the Red Sea.</title>
        <authorList>
            <person name="Mwirichia R."/>
            <person name="Alam I."/>
            <person name="Rashid M."/>
            <person name="Vinu M."/>
            <person name="Ba-Alawi W."/>
            <person name="Anthony Kamau A."/>
            <person name="Kamanda Ngugi D."/>
            <person name="Goker M."/>
            <person name="Klenk H.P."/>
            <person name="Bajic V."/>
            <person name="Stingl U."/>
        </authorList>
    </citation>
    <scope>NUCLEOTIDE SEQUENCE [LARGE SCALE GENOMIC DNA]</scope>
    <source>
        <strain evidence="7">SCGC-AAA382A20</strain>
    </source>
</reference>
<evidence type="ECO:0000313" key="8">
    <source>
        <dbReference type="Proteomes" id="UP000070263"/>
    </source>
</evidence>
<dbReference type="Proteomes" id="UP000070263">
    <property type="component" value="Unassembled WGS sequence"/>
</dbReference>
<dbReference type="GO" id="GO:0006412">
    <property type="term" value="P:translation"/>
    <property type="evidence" value="ECO:0007669"/>
    <property type="project" value="UniProtKB-UniRule"/>
</dbReference>
<dbReference type="AlphaFoldDB" id="A0A133VJN9"/>
<dbReference type="GO" id="GO:0003735">
    <property type="term" value="F:structural constituent of ribosome"/>
    <property type="evidence" value="ECO:0007669"/>
    <property type="project" value="UniProtKB-UniRule"/>
</dbReference>
<dbReference type="SUPFAM" id="SSF52161">
    <property type="entry name" value="Ribosomal protein L13"/>
    <property type="match status" value="1"/>
</dbReference>
<evidence type="ECO:0000256" key="2">
    <source>
        <dbReference type="ARBA" id="ARBA00022980"/>
    </source>
</evidence>
<evidence type="ECO:0000256" key="6">
    <source>
        <dbReference type="SAM" id="MobiDB-lite"/>
    </source>
</evidence>
<gene>
    <name evidence="7" type="ORF">AKJ51_03260</name>
</gene>
<dbReference type="GO" id="GO:0022625">
    <property type="term" value="C:cytosolic large ribosomal subunit"/>
    <property type="evidence" value="ECO:0007669"/>
    <property type="project" value="UniProtKB-UniRule"/>
</dbReference>
<dbReference type="InterPro" id="IPR005822">
    <property type="entry name" value="Ribosomal_uL13"/>
</dbReference>
<dbReference type="Pfam" id="PF00572">
    <property type="entry name" value="Ribosomal_L13"/>
    <property type="match status" value="1"/>
</dbReference>
<dbReference type="EMBL" id="LHYE01000036">
    <property type="protein sequence ID" value="KXB06653.1"/>
    <property type="molecule type" value="Genomic_DNA"/>
</dbReference>
<comment type="similarity">
    <text evidence="1">Belongs to the universal ribosomal protein uL13 family.</text>
</comment>
<evidence type="ECO:0000313" key="7">
    <source>
        <dbReference type="EMBL" id="KXB06653.1"/>
    </source>
</evidence>
<proteinExistence type="inferred from homology"/>